<evidence type="ECO:0000313" key="3">
    <source>
        <dbReference type="Proteomes" id="UP000037146"/>
    </source>
</evidence>
<gene>
    <name evidence="2" type="ORF">AC625_15755</name>
</gene>
<dbReference type="RefSeq" id="WP_049682144.1">
    <property type="nucleotide sequence ID" value="NZ_JBNNUY010000001.1"/>
</dbReference>
<keyword evidence="1" id="KW-0812">Transmembrane</keyword>
<dbReference type="AlphaFoldDB" id="A0A0K9GVW8"/>
<evidence type="ECO:0000256" key="1">
    <source>
        <dbReference type="SAM" id="Phobius"/>
    </source>
</evidence>
<keyword evidence="1" id="KW-1133">Transmembrane helix</keyword>
<evidence type="ECO:0000313" key="2">
    <source>
        <dbReference type="EMBL" id="KMY50790.1"/>
    </source>
</evidence>
<dbReference type="OrthoDB" id="2355718at2"/>
<dbReference type="Proteomes" id="UP000037146">
    <property type="component" value="Unassembled WGS sequence"/>
</dbReference>
<dbReference type="EMBL" id="LFZW01000001">
    <property type="protein sequence ID" value="KMY50790.1"/>
    <property type="molecule type" value="Genomic_DNA"/>
</dbReference>
<comment type="caution">
    <text evidence="2">The sequence shown here is derived from an EMBL/GenBank/DDBJ whole genome shotgun (WGS) entry which is preliminary data.</text>
</comment>
<accession>A0A0K9GVW8</accession>
<dbReference type="Pfam" id="PF10958">
    <property type="entry name" value="DUF2759"/>
    <property type="match status" value="1"/>
</dbReference>
<dbReference type="PATRIC" id="fig|1679170.3.peg.3590"/>
<dbReference type="InterPro" id="IPR024490">
    <property type="entry name" value="DUF2759"/>
</dbReference>
<name>A0A0K9GVW8_9BACI</name>
<organism evidence="2 3">
    <name type="scientific">Peribacillus loiseleuriae</name>
    <dbReference type="NCBI Taxonomy" id="1679170"/>
    <lineage>
        <taxon>Bacteria</taxon>
        <taxon>Bacillati</taxon>
        <taxon>Bacillota</taxon>
        <taxon>Bacilli</taxon>
        <taxon>Bacillales</taxon>
        <taxon>Bacillaceae</taxon>
        <taxon>Peribacillus</taxon>
    </lineage>
</organism>
<keyword evidence="3" id="KW-1185">Reference proteome</keyword>
<feature type="transmembrane region" description="Helical" evidence="1">
    <location>
        <begin position="26"/>
        <end position="49"/>
    </location>
</feature>
<proteinExistence type="predicted"/>
<reference evidence="3" key="1">
    <citation type="submission" date="2015-07" db="EMBL/GenBank/DDBJ databases">
        <title>Genome sequencing project for genomic taxonomy and phylogenomics of Bacillus-like bacteria.</title>
        <authorList>
            <person name="Liu B."/>
            <person name="Wang J."/>
            <person name="Zhu Y."/>
            <person name="Liu G."/>
            <person name="Chen Q."/>
            <person name="Chen Z."/>
            <person name="Lan J."/>
            <person name="Che J."/>
            <person name="Ge C."/>
            <person name="Shi H."/>
            <person name="Pan Z."/>
            <person name="Liu X."/>
        </authorList>
    </citation>
    <scope>NUCLEOTIDE SEQUENCE [LARGE SCALE GENOMIC DNA]</scope>
    <source>
        <strain evidence="3">FJAT-27997</strain>
    </source>
</reference>
<keyword evidence="1" id="KW-0472">Membrane</keyword>
<protein>
    <submittedName>
        <fullName evidence="2">Membrane protein</fullName>
    </submittedName>
</protein>
<sequence length="58" mass="6134">MGLVIIFALVAILGLAATLRAFKDKNILAILFAGGSTVVFGWFAIMTVVNNGFPTLVH</sequence>